<dbReference type="AlphaFoldDB" id="A0A4R2KXB9"/>
<dbReference type="Proteomes" id="UP000295765">
    <property type="component" value="Unassembled WGS sequence"/>
</dbReference>
<dbReference type="EMBL" id="SLWY01000025">
    <property type="protein sequence ID" value="TCO77527.1"/>
    <property type="molecule type" value="Genomic_DNA"/>
</dbReference>
<dbReference type="PANTHER" id="PTHR37423:SF2">
    <property type="entry name" value="MEMBRANE-BOUND LYTIC MUREIN TRANSGLYCOSYLASE C"/>
    <property type="match status" value="1"/>
</dbReference>
<dbReference type="InterPro" id="IPR023346">
    <property type="entry name" value="Lysozyme-like_dom_sf"/>
</dbReference>
<dbReference type="SUPFAM" id="SSF53955">
    <property type="entry name" value="Lysozyme-like"/>
    <property type="match status" value="1"/>
</dbReference>
<accession>A0A4R2KXB9</accession>
<name>A0A4R2KXB9_9GAMM</name>
<organism evidence="3 4">
    <name type="scientific">Plasticicumulans lactativorans</name>
    <dbReference type="NCBI Taxonomy" id="1133106"/>
    <lineage>
        <taxon>Bacteria</taxon>
        <taxon>Pseudomonadati</taxon>
        <taxon>Pseudomonadota</taxon>
        <taxon>Gammaproteobacteria</taxon>
        <taxon>Candidatus Competibacteraceae</taxon>
        <taxon>Plasticicumulans</taxon>
    </lineage>
</organism>
<reference evidence="3 4" key="1">
    <citation type="submission" date="2019-03" db="EMBL/GenBank/DDBJ databases">
        <title>Genomic Encyclopedia of Type Strains, Phase IV (KMG-IV): sequencing the most valuable type-strain genomes for metagenomic binning, comparative biology and taxonomic classification.</title>
        <authorList>
            <person name="Goeker M."/>
        </authorList>
    </citation>
    <scope>NUCLEOTIDE SEQUENCE [LARGE SCALE GENOMIC DNA]</scope>
    <source>
        <strain evidence="3 4">DSM 25287</strain>
    </source>
</reference>
<keyword evidence="4" id="KW-1185">Reference proteome</keyword>
<comment type="similarity">
    <text evidence="1">Belongs to the transglycosylase Slt family.</text>
</comment>
<evidence type="ECO:0000313" key="3">
    <source>
        <dbReference type="EMBL" id="TCO77527.1"/>
    </source>
</evidence>
<dbReference type="Pfam" id="PF01464">
    <property type="entry name" value="SLT"/>
    <property type="match status" value="1"/>
</dbReference>
<evidence type="ECO:0000256" key="1">
    <source>
        <dbReference type="ARBA" id="ARBA00007734"/>
    </source>
</evidence>
<comment type="caution">
    <text evidence="3">The sequence shown here is derived from an EMBL/GenBank/DDBJ whole genome shotgun (WGS) entry which is preliminary data.</text>
</comment>
<evidence type="ECO:0000313" key="4">
    <source>
        <dbReference type="Proteomes" id="UP000295765"/>
    </source>
</evidence>
<dbReference type="Gene3D" id="1.10.530.10">
    <property type="match status" value="1"/>
</dbReference>
<feature type="domain" description="Transglycosylase SLT" evidence="2">
    <location>
        <begin position="95"/>
        <end position="199"/>
    </location>
</feature>
<proteinExistence type="inferred from homology"/>
<sequence length="211" mass="23094">MINLPQKYRKTAAPSAAPGLTTVIITLLFALLLPAAVARADDEPSAAERFERWNTEYGDSDRLYGARIKKLADYIEENFAVEEDQAFSIVSTAVEHGNRQGINPELLLAVIAVESTFKHDAVSSQGARGLMQILPRAHPGTIREIGGAHALFEPENNIKVGTQILVSYLNASQGDMHRALARYNGSLGSKKRALAYSSKVMRIYRQLQGVS</sequence>
<gene>
    <name evidence="3" type="ORF">EV699_12530</name>
</gene>
<dbReference type="PANTHER" id="PTHR37423">
    <property type="entry name" value="SOLUBLE LYTIC MUREIN TRANSGLYCOSYLASE-RELATED"/>
    <property type="match status" value="1"/>
</dbReference>
<dbReference type="OrthoDB" id="9815002at2"/>
<dbReference type="InterPro" id="IPR008258">
    <property type="entry name" value="Transglycosylase_SLT_dom_1"/>
</dbReference>
<dbReference type="CDD" id="cd00254">
    <property type="entry name" value="LT-like"/>
    <property type="match status" value="1"/>
</dbReference>
<protein>
    <submittedName>
        <fullName evidence="3">Transglycosylase-like protein with SLT domain</fullName>
    </submittedName>
</protein>
<dbReference type="RefSeq" id="WP_132545356.1">
    <property type="nucleotide sequence ID" value="NZ_SLWY01000025.1"/>
</dbReference>
<evidence type="ECO:0000259" key="2">
    <source>
        <dbReference type="Pfam" id="PF01464"/>
    </source>
</evidence>